<dbReference type="Proteomes" id="UP000662373">
    <property type="component" value="Unassembled WGS sequence"/>
</dbReference>
<dbReference type="RefSeq" id="WP_199601965.1">
    <property type="nucleotide sequence ID" value="NZ_JAEHJZ010000041.1"/>
</dbReference>
<evidence type="ECO:0000313" key="2">
    <source>
        <dbReference type="Proteomes" id="UP000662373"/>
    </source>
</evidence>
<evidence type="ECO:0000313" key="1">
    <source>
        <dbReference type="EMBL" id="MBJ7882234.1"/>
    </source>
</evidence>
<name>A0A934KRL1_9FLAO</name>
<proteinExistence type="predicted"/>
<organism evidence="1 2">
    <name type="scientific">Gelidibacter salicanalis</name>
    <dbReference type="NCBI Taxonomy" id="291193"/>
    <lineage>
        <taxon>Bacteria</taxon>
        <taxon>Pseudomonadati</taxon>
        <taxon>Bacteroidota</taxon>
        <taxon>Flavobacteriia</taxon>
        <taxon>Flavobacteriales</taxon>
        <taxon>Flavobacteriaceae</taxon>
        <taxon>Gelidibacter</taxon>
    </lineage>
</organism>
<dbReference type="EMBL" id="JAEHJZ010000041">
    <property type="protein sequence ID" value="MBJ7882234.1"/>
    <property type="molecule type" value="Genomic_DNA"/>
</dbReference>
<reference evidence="1 2" key="1">
    <citation type="submission" date="2020-09" db="EMBL/GenBank/DDBJ databases">
        <title>Draft genome of Gelidibacter salicanalis PAMC21136.</title>
        <authorList>
            <person name="Park H."/>
        </authorList>
    </citation>
    <scope>NUCLEOTIDE SEQUENCE [LARGE SCALE GENOMIC DNA]</scope>
    <source>
        <strain evidence="1 2">PAMC21136</strain>
    </source>
</reference>
<dbReference type="AlphaFoldDB" id="A0A934KRL1"/>
<dbReference type="PROSITE" id="PS51257">
    <property type="entry name" value="PROKAR_LIPOPROTEIN"/>
    <property type="match status" value="1"/>
</dbReference>
<sequence>MKKIIIFFTFLILSFSCSNEDKIDDNPETEIELNLTLISNNSYSSSFEYNYSSQLENVKLIWNDTDEVDLINKIGEVAITQNNSNKTIYNLGQNQNYFFKLVGEINEQGFYSDLVSLTTSEIETLYDGQIANSISTSYIEEILKKDDGYLIVTGYGDITVHKLDNNFNLLWSTEIVERETNFFKSIIDLENGEYILFGSGNTNTSLGTYNTKSFAVKIDNSGNKLWTKYFHYGDNTDWTFWWNDIVKFKKKGSDIKLLTTVDTTYYNDRLDTFFHEYTLDFNGNITSQKTLSLGFDTFLNIEYDNEGNIYNHGTNVLDFSSNVFIFNGILEKYNQNHELIWSEHYNDEIFGDDSLDRLLINQNYIVNIGKESNSQDEFRLIHFRDNQGNLLWEFKETREDFLYQGKDIYSDFDNNILVLYIDIFYPNAPVYDIATLMKFDEEGNLLWRYQDGEDFNQERFTPNKVFYDNEEYLIFGVKDANSLWLKKIKVE</sequence>
<comment type="caution">
    <text evidence="1">The sequence shown here is derived from an EMBL/GenBank/DDBJ whole genome shotgun (WGS) entry which is preliminary data.</text>
</comment>
<keyword evidence="2" id="KW-1185">Reference proteome</keyword>
<protein>
    <submittedName>
        <fullName evidence="1">Uncharacterized protein</fullName>
    </submittedName>
</protein>
<accession>A0A934KRL1</accession>
<gene>
    <name evidence="1" type="ORF">JEM65_16490</name>
</gene>